<dbReference type="Pfam" id="PF10123">
    <property type="entry name" value="Mu-like_Pro"/>
    <property type="match status" value="1"/>
</dbReference>
<dbReference type="Proteomes" id="UP001231124">
    <property type="component" value="Unassembled WGS sequence"/>
</dbReference>
<sequence>MPPRHAFPGLIEHADAAGVALFAAAVALPEDGSAPEWVTVFPKVGRVETRDGRAFEVSAATLMAAFTEDAIKIPVDVNHATDAAGLFGGEAPAVGWGVELRERDGGLQLKVDWLDRGREIATLIEGALKERKIVPAQREHLEKLCATDEGLAGVTAMPAATAPGLQPSGLDGRHAPEGRERAVQARFTRVGRGVEVMTGEAARGAM</sequence>
<name>A0ABU0I519_9HYPH</name>
<keyword evidence="2" id="KW-1185">Reference proteome</keyword>
<reference evidence="1 2" key="1">
    <citation type="submission" date="2023-07" db="EMBL/GenBank/DDBJ databases">
        <title>Genomic Encyclopedia of Type Strains, Phase IV (KMG-IV): sequencing the most valuable type-strain genomes for metagenomic binning, comparative biology and taxonomic classification.</title>
        <authorList>
            <person name="Goeker M."/>
        </authorList>
    </citation>
    <scope>NUCLEOTIDE SEQUENCE [LARGE SCALE GENOMIC DNA]</scope>
    <source>
        <strain evidence="1 2">DSM 19013</strain>
    </source>
</reference>
<evidence type="ECO:0000313" key="2">
    <source>
        <dbReference type="Proteomes" id="UP001231124"/>
    </source>
</evidence>
<dbReference type="InterPro" id="IPR012106">
    <property type="entry name" value="Phage_Mu_Gp1"/>
</dbReference>
<dbReference type="EMBL" id="JAUSVP010000017">
    <property type="protein sequence ID" value="MDQ0449704.1"/>
    <property type="molecule type" value="Genomic_DNA"/>
</dbReference>
<comment type="caution">
    <text evidence="1">The sequence shown here is derived from an EMBL/GenBank/DDBJ whole genome shotgun (WGS) entry which is preliminary data.</text>
</comment>
<protein>
    <submittedName>
        <fullName evidence="1">Phage I-like protein</fullName>
    </submittedName>
</protein>
<organism evidence="1 2">
    <name type="scientific">Methylobacterium aerolatum</name>
    <dbReference type="NCBI Taxonomy" id="418708"/>
    <lineage>
        <taxon>Bacteria</taxon>
        <taxon>Pseudomonadati</taxon>
        <taxon>Pseudomonadota</taxon>
        <taxon>Alphaproteobacteria</taxon>
        <taxon>Hyphomicrobiales</taxon>
        <taxon>Methylobacteriaceae</taxon>
        <taxon>Methylobacterium</taxon>
    </lineage>
</organism>
<accession>A0ABU0I519</accession>
<gene>
    <name evidence="1" type="ORF">QO012_004226</name>
</gene>
<evidence type="ECO:0000313" key="1">
    <source>
        <dbReference type="EMBL" id="MDQ0449704.1"/>
    </source>
</evidence>
<dbReference type="RefSeq" id="WP_238207557.1">
    <property type="nucleotide sequence ID" value="NZ_BPQE01000034.1"/>
</dbReference>
<proteinExistence type="predicted"/>